<evidence type="ECO:0000313" key="2">
    <source>
        <dbReference type="EMBL" id="BBZ17306.1"/>
    </source>
</evidence>
<accession>A0A7I7WI57</accession>
<dbReference type="InterPro" id="IPR029062">
    <property type="entry name" value="Class_I_gatase-like"/>
</dbReference>
<dbReference type="InterPro" id="IPR044668">
    <property type="entry name" value="PuuD-like"/>
</dbReference>
<reference evidence="2 3" key="1">
    <citation type="journal article" date="2019" name="Emerg. Microbes Infect.">
        <title>Comprehensive subspecies identification of 175 nontuberculous mycobacteria species based on 7547 genomic profiles.</title>
        <authorList>
            <person name="Matsumoto Y."/>
            <person name="Kinjo T."/>
            <person name="Motooka D."/>
            <person name="Nabeya D."/>
            <person name="Jung N."/>
            <person name="Uechi K."/>
            <person name="Horii T."/>
            <person name="Iida T."/>
            <person name="Fujita J."/>
            <person name="Nakamura S."/>
        </authorList>
    </citation>
    <scope>NUCLEOTIDE SEQUENCE [LARGE SCALE GENOMIC DNA]</scope>
    <source>
        <strain evidence="2 3">JCM 12688</strain>
    </source>
</reference>
<dbReference type="GO" id="GO:0033969">
    <property type="term" value="F:gamma-glutamyl-gamma-aminobutyrate hydrolase activity"/>
    <property type="evidence" value="ECO:0007669"/>
    <property type="project" value="TreeGrafter"/>
</dbReference>
<evidence type="ECO:0000313" key="3">
    <source>
        <dbReference type="Proteomes" id="UP000466187"/>
    </source>
</evidence>
<dbReference type="PANTHER" id="PTHR43235:SF1">
    <property type="entry name" value="GLUTAMINE AMIDOTRANSFERASE PB2B2.05-RELATED"/>
    <property type="match status" value="1"/>
</dbReference>
<protein>
    <submittedName>
        <fullName evidence="2">Gamma-glutamyl-gamma-aminobutyrate hydrolase</fullName>
    </submittedName>
</protein>
<dbReference type="SUPFAM" id="SSF52317">
    <property type="entry name" value="Class I glutamine amidotransferase-like"/>
    <property type="match status" value="1"/>
</dbReference>
<proteinExistence type="predicted"/>
<dbReference type="GO" id="GO:0005829">
    <property type="term" value="C:cytosol"/>
    <property type="evidence" value="ECO:0007669"/>
    <property type="project" value="TreeGrafter"/>
</dbReference>
<dbReference type="Gene3D" id="3.40.50.880">
    <property type="match status" value="1"/>
</dbReference>
<sequence length="275" mass="29661">MSGFDSVTSRRENPQNAAEKGEFTSVRGESVRPVVGLTTYLQQAQTGVWDVRASFLPAIYFEGVGLAGGISVLLPPQHVDDEIVDSVLDGLDGLIITGGRDVDPGTYGQDRHPATDEANEDNRRRDAWEFELLTGAIRRGLPVLGICRGAQVVNVALGGTLHQHLPDVLGHTRHQQGNAVFSTSSVRTVPGTRLASLIGESSDAQCYHHQALDRLGEGLIVSAQDDDGVIEAVEIPGDHFLLAVQWHPEERLDDLRLFAALVEAAAAYSREKVTA</sequence>
<dbReference type="KEGG" id="mgad:MGAD_16410"/>
<dbReference type="GO" id="GO:0006598">
    <property type="term" value="P:polyamine catabolic process"/>
    <property type="evidence" value="ECO:0007669"/>
    <property type="project" value="TreeGrafter"/>
</dbReference>
<dbReference type="Pfam" id="PF07722">
    <property type="entry name" value="Peptidase_C26"/>
    <property type="match status" value="1"/>
</dbReference>
<dbReference type="CDD" id="cd01745">
    <property type="entry name" value="GATase1_2"/>
    <property type="match status" value="1"/>
</dbReference>
<dbReference type="AlphaFoldDB" id="A0A7I7WI57"/>
<feature type="region of interest" description="Disordered" evidence="1">
    <location>
        <begin position="1"/>
        <end position="25"/>
    </location>
</feature>
<dbReference type="Proteomes" id="UP000466187">
    <property type="component" value="Chromosome"/>
</dbReference>
<dbReference type="PROSITE" id="PS51273">
    <property type="entry name" value="GATASE_TYPE_1"/>
    <property type="match status" value="1"/>
</dbReference>
<name>A0A7I7WI57_MYCGU</name>
<dbReference type="InterPro" id="IPR011697">
    <property type="entry name" value="Peptidase_C26"/>
</dbReference>
<feature type="region of interest" description="Disordered" evidence="1">
    <location>
        <begin position="102"/>
        <end position="122"/>
    </location>
</feature>
<keyword evidence="2" id="KW-0378">Hydrolase</keyword>
<organism evidence="2 3">
    <name type="scientific">Mycolicibacterium gadium</name>
    <name type="common">Mycobacterium gadium</name>
    <dbReference type="NCBI Taxonomy" id="1794"/>
    <lineage>
        <taxon>Bacteria</taxon>
        <taxon>Bacillati</taxon>
        <taxon>Actinomycetota</taxon>
        <taxon>Actinomycetes</taxon>
        <taxon>Mycobacteriales</taxon>
        <taxon>Mycobacteriaceae</taxon>
        <taxon>Mycolicibacterium</taxon>
    </lineage>
</organism>
<gene>
    <name evidence="2" type="ORF">MGAD_16410</name>
</gene>
<dbReference type="EMBL" id="AP022608">
    <property type="protein sequence ID" value="BBZ17306.1"/>
    <property type="molecule type" value="Genomic_DNA"/>
</dbReference>
<evidence type="ECO:0000256" key="1">
    <source>
        <dbReference type="SAM" id="MobiDB-lite"/>
    </source>
</evidence>
<dbReference type="PANTHER" id="PTHR43235">
    <property type="entry name" value="GLUTAMINE AMIDOTRANSFERASE PB2B2.05-RELATED"/>
    <property type="match status" value="1"/>
</dbReference>
<feature type="compositionally biased region" description="Basic and acidic residues" evidence="1">
    <location>
        <begin position="109"/>
        <end position="122"/>
    </location>
</feature>